<keyword evidence="3" id="KW-0201">Cytochrome c-type biogenesis</keyword>
<dbReference type="GO" id="GO:0017004">
    <property type="term" value="P:cytochrome complex assembly"/>
    <property type="evidence" value="ECO:0007669"/>
    <property type="project" value="UniProtKB-KW"/>
</dbReference>
<reference evidence="7" key="1">
    <citation type="submission" date="2018-05" db="EMBL/GenBank/DDBJ databases">
        <authorList>
            <person name="Lanie J.A."/>
            <person name="Ng W.-L."/>
            <person name="Kazmierczak K.M."/>
            <person name="Andrzejewski T.M."/>
            <person name="Davidsen T.M."/>
            <person name="Wayne K.J."/>
            <person name="Tettelin H."/>
            <person name="Glass J.I."/>
            <person name="Rusch D."/>
            <person name="Podicherti R."/>
            <person name="Tsui H.-C.T."/>
            <person name="Winkler M.E."/>
        </authorList>
    </citation>
    <scope>NUCLEOTIDE SEQUENCE</scope>
</reference>
<dbReference type="EMBL" id="UINC01001187">
    <property type="protein sequence ID" value="SUZ73696.1"/>
    <property type="molecule type" value="Genomic_DNA"/>
</dbReference>
<organism evidence="7">
    <name type="scientific">marine metagenome</name>
    <dbReference type="NCBI Taxonomy" id="408172"/>
    <lineage>
        <taxon>unclassified sequences</taxon>
        <taxon>metagenomes</taxon>
        <taxon>ecological metagenomes</taxon>
    </lineage>
</organism>
<evidence type="ECO:0000256" key="3">
    <source>
        <dbReference type="ARBA" id="ARBA00022748"/>
    </source>
</evidence>
<evidence type="ECO:0000256" key="5">
    <source>
        <dbReference type="ARBA" id="ARBA00023284"/>
    </source>
</evidence>
<comment type="subcellular location">
    <subcellularLocation>
        <location evidence="1">Cell envelope</location>
    </subcellularLocation>
</comment>
<evidence type="ECO:0000256" key="1">
    <source>
        <dbReference type="ARBA" id="ARBA00004196"/>
    </source>
</evidence>
<dbReference type="InterPro" id="IPR050553">
    <property type="entry name" value="Thioredoxin_ResA/DsbE_sf"/>
</dbReference>
<gene>
    <name evidence="7" type="ORF">METZ01_LOCUS26550</name>
</gene>
<dbReference type="PROSITE" id="PS51352">
    <property type="entry name" value="THIOREDOXIN_2"/>
    <property type="match status" value="1"/>
</dbReference>
<comment type="similarity">
    <text evidence="2">Belongs to the thioredoxin family. DsbE subfamily.</text>
</comment>
<name>A0A381Q2W9_9ZZZZ</name>
<proteinExistence type="inferred from homology"/>
<dbReference type="SUPFAM" id="SSF52833">
    <property type="entry name" value="Thioredoxin-like"/>
    <property type="match status" value="1"/>
</dbReference>
<dbReference type="InterPro" id="IPR013740">
    <property type="entry name" value="Redoxin"/>
</dbReference>
<dbReference type="Gene3D" id="3.40.30.10">
    <property type="entry name" value="Glutaredoxin"/>
    <property type="match status" value="1"/>
</dbReference>
<protein>
    <recommendedName>
        <fullName evidence="6">Thioredoxin domain-containing protein</fullName>
    </recommendedName>
</protein>
<dbReference type="Pfam" id="PF08534">
    <property type="entry name" value="Redoxin"/>
    <property type="match status" value="1"/>
</dbReference>
<dbReference type="PANTHER" id="PTHR42852">
    <property type="entry name" value="THIOL:DISULFIDE INTERCHANGE PROTEIN DSBE"/>
    <property type="match status" value="1"/>
</dbReference>
<dbReference type="AlphaFoldDB" id="A0A381Q2W9"/>
<dbReference type="GO" id="GO:0015036">
    <property type="term" value="F:disulfide oxidoreductase activity"/>
    <property type="evidence" value="ECO:0007669"/>
    <property type="project" value="InterPro"/>
</dbReference>
<dbReference type="InterPro" id="IPR013766">
    <property type="entry name" value="Thioredoxin_domain"/>
</dbReference>
<evidence type="ECO:0000256" key="4">
    <source>
        <dbReference type="ARBA" id="ARBA00023157"/>
    </source>
</evidence>
<dbReference type="GO" id="GO:0030288">
    <property type="term" value="C:outer membrane-bounded periplasmic space"/>
    <property type="evidence" value="ECO:0007669"/>
    <property type="project" value="InterPro"/>
</dbReference>
<evidence type="ECO:0000256" key="2">
    <source>
        <dbReference type="ARBA" id="ARBA00007758"/>
    </source>
</evidence>
<keyword evidence="4" id="KW-1015">Disulfide bond</keyword>
<dbReference type="CDD" id="cd03010">
    <property type="entry name" value="TlpA_like_DsbE"/>
    <property type="match status" value="1"/>
</dbReference>
<evidence type="ECO:0000313" key="7">
    <source>
        <dbReference type="EMBL" id="SUZ73696.1"/>
    </source>
</evidence>
<evidence type="ECO:0000259" key="6">
    <source>
        <dbReference type="PROSITE" id="PS51352"/>
    </source>
</evidence>
<dbReference type="NCBIfam" id="TIGR00385">
    <property type="entry name" value="dsbE"/>
    <property type="match status" value="1"/>
</dbReference>
<dbReference type="InterPro" id="IPR036249">
    <property type="entry name" value="Thioredoxin-like_sf"/>
</dbReference>
<accession>A0A381Q2W9</accession>
<dbReference type="PANTHER" id="PTHR42852:SF6">
    <property type="entry name" value="THIOL:DISULFIDE INTERCHANGE PROTEIN DSBE"/>
    <property type="match status" value="1"/>
</dbReference>
<keyword evidence="5" id="KW-0676">Redox-active center</keyword>
<feature type="domain" description="Thioredoxin" evidence="6">
    <location>
        <begin position="27"/>
        <end position="169"/>
    </location>
</feature>
<sequence length="169" mass="18938">MPLLISLAFFFLLFKGLYQGQSNIPSPLIDKPMPAFNLPTLGTDQLITDQDIIGQISLINIWATWCPGCLEEHEFLLQLSNSPQAIPIVGINWKDKTELAQLWLEESGNPYSEVLVDSVGKTAIDFGVYGAPETFLIDEEGIIKYKHIGPLSTQIWNQEILPVIHTMQQ</sequence>
<dbReference type="InterPro" id="IPR004799">
    <property type="entry name" value="Periplasmic_diS_OxRdtase_DsbE"/>
</dbReference>